<keyword evidence="3" id="KW-1185">Reference proteome</keyword>
<dbReference type="Proteomes" id="UP000327118">
    <property type="component" value="Unassembled WGS sequence"/>
</dbReference>
<dbReference type="OrthoDB" id="5375264at2759"/>
<gene>
    <name evidence="2" type="ORF">BDV28DRAFT_147434</name>
</gene>
<reference evidence="3" key="1">
    <citation type="submission" date="2019-04" db="EMBL/GenBank/DDBJ databases">
        <title>Friends and foes A comparative genomics studyof 23 Aspergillus species from section Flavi.</title>
        <authorList>
            <consortium name="DOE Joint Genome Institute"/>
            <person name="Kjaerbolling I."/>
            <person name="Vesth T."/>
            <person name="Frisvad J.C."/>
            <person name="Nybo J.L."/>
            <person name="Theobald S."/>
            <person name="Kildgaard S."/>
            <person name="Isbrandt T."/>
            <person name="Kuo A."/>
            <person name="Sato A."/>
            <person name="Lyhne E.K."/>
            <person name="Kogle M.E."/>
            <person name="Wiebenga A."/>
            <person name="Kun R.S."/>
            <person name="Lubbers R.J."/>
            <person name="Makela M.R."/>
            <person name="Barry K."/>
            <person name="Chovatia M."/>
            <person name="Clum A."/>
            <person name="Daum C."/>
            <person name="Haridas S."/>
            <person name="He G."/>
            <person name="LaButti K."/>
            <person name="Lipzen A."/>
            <person name="Mondo S."/>
            <person name="Riley R."/>
            <person name="Salamov A."/>
            <person name="Simmons B.A."/>
            <person name="Magnuson J.K."/>
            <person name="Henrissat B."/>
            <person name="Mortensen U.H."/>
            <person name="Larsen T.O."/>
            <person name="Devries R.P."/>
            <person name="Grigoriev I.V."/>
            <person name="Machida M."/>
            <person name="Baker S.E."/>
            <person name="Andersen M.R."/>
        </authorList>
    </citation>
    <scope>NUCLEOTIDE SEQUENCE [LARGE SCALE GENOMIC DNA]</scope>
    <source>
        <strain evidence="3">CBS 553.77</strain>
    </source>
</reference>
<dbReference type="AlphaFoldDB" id="A0A5N6Z8Y2"/>
<name>A0A5N6Z8Y2_9EURO</name>
<protein>
    <submittedName>
        <fullName evidence="2">Uncharacterized protein</fullName>
    </submittedName>
</protein>
<evidence type="ECO:0000313" key="3">
    <source>
        <dbReference type="Proteomes" id="UP000327118"/>
    </source>
</evidence>
<proteinExistence type="predicted"/>
<accession>A0A5N6Z8Y2</accession>
<dbReference type="EMBL" id="ML739080">
    <property type="protein sequence ID" value="KAE8354114.1"/>
    <property type="molecule type" value="Genomic_DNA"/>
</dbReference>
<feature type="region of interest" description="Disordered" evidence="1">
    <location>
        <begin position="1"/>
        <end position="85"/>
    </location>
</feature>
<evidence type="ECO:0000313" key="2">
    <source>
        <dbReference type="EMBL" id="KAE8354114.1"/>
    </source>
</evidence>
<evidence type="ECO:0000256" key="1">
    <source>
        <dbReference type="SAM" id="MobiDB-lite"/>
    </source>
</evidence>
<feature type="compositionally biased region" description="Polar residues" evidence="1">
    <location>
        <begin position="13"/>
        <end position="38"/>
    </location>
</feature>
<organism evidence="2 3">
    <name type="scientific">Aspergillus coremiiformis</name>
    <dbReference type="NCBI Taxonomy" id="138285"/>
    <lineage>
        <taxon>Eukaryota</taxon>
        <taxon>Fungi</taxon>
        <taxon>Dikarya</taxon>
        <taxon>Ascomycota</taxon>
        <taxon>Pezizomycotina</taxon>
        <taxon>Eurotiomycetes</taxon>
        <taxon>Eurotiomycetidae</taxon>
        <taxon>Eurotiales</taxon>
        <taxon>Aspergillaceae</taxon>
        <taxon>Aspergillus</taxon>
        <taxon>Aspergillus subgen. Circumdati</taxon>
    </lineage>
</organism>
<feature type="compositionally biased region" description="Low complexity" evidence="1">
    <location>
        <begin position="60"/>
        <end position="74"/>
    </location>
</feature>
<sequence length="197" mass="21830">MKAEAPSAPPNPTSQEAPMSEFTSINDNTGSHPASTPTKRGKKPAAANSENATPTKKPKAAGSSPSKKSLGPIPTSFDTAGVPDKMILRMRDEEGKNWTEINESWMKITGIKVGTSTLRMRYTTMKANFVEISVADEGRFLRLKREVEERFQQEKWHKIAEAIEADGGRKYPVPALQKKFKELAKKDNHVDMGKDEE</sequence>